<dbReference type="AlphaFoldDB" id="A5D0G1"/>
<dbReference type="HOGENOM" id="CLU_120910_3_1_9"/>
<dbReference type="PANTHER" id="PTHR37166:SF1">
    <property type="entry name" value="PROTEIN FLAG"/>
    <property type="match status" value="1"/>
</dbReference>
<dbReference type="SUPFAM" id="SSF160214">
    <property type="entry name" value="FlaG-like"/>
    <property type="match status" value="1"/>
</dbReference>
<dbReference type="eggNOG" id="COG1334">
    <property type="taxonomic scope" value="Bacteria"/>
</dbReference>
<dbReference type="STRING" id="370438.PTH_2093"/>
<reference evidence="2" key="1">
    <citation type="journal article" date="2008" name="Genome Res.">
        <title>The genome of Pelotomaculum thermopropionicum reveals niche-associated evolution in anaerobic microbiota.</title>
        <authorList>
            <person name="Kosaka T."/>
            <person name="Kato S."/>
            <person name="Shimoyama T."/>
            <person name="Ishii S."/>
            <person name="Abe T."/>
            <person name="Watanabe K."/>
        </authorList>
    </citation>
    <scope>NUCLEOTIDE SEQUENCE [LARGE SCALE GENOMIC DNA]</scope>
    <source>
        <strain evidence="2">DSM 13744 / JCM 10971 / SI</strain>
    </source>
</reference>
<dbReference type="PANTHER" id="PTHR37166">
    <property type="entry name" value="PROTEIN FLAG"/>
    <property type="match status" value="1"/>
</dbReference>
<evidence type="ECO:0000313" key="1">
    <source>
        <dbReference type="EMBL" id="BAF60274.1"/>
    </source>
</evidence>
<proteinExistence type="predicted"/>
<dbReference type="InterPro" id="IPR035924">
    <property type="entry name" value="FlaG-like_sf"/>
</dbReference>
<gene>
    <name evidence="1" type="primary">FlaG</name>
    <name evidence="1" type="ordered locus">PTH_2093</name>
</gene>
<organism evidence="1 2">
    <name type="scientific">Pelotomaculum thermopropionicum (strain DSM 13744 / JCM 10971 / SI)</name>
    <dbReference type="NCBI Taxonomy" id="370438"/>
    <lineage>
        <taxon>Bacteria</taxon>
        <taxon>Bacillati</taxon>
        <taxon>Bacillota</taxon>
        <taxon>Clostridia</taxon>
        <taxon>Eubacteriales</taxon>
        <taxon>Desulfotomaculaceae</taxon>
        <taxon>Pelotomaculum</taxon>
    </lineage>
</organism>
<name>A5D0G1_PELTS</name>
<dbReference type="Pfam" id="PF03646">
    <property type="entry name" value="FlaG"/>
    <property type="match status" value="1"/>
</dbReference>
<keyword evidence="1" id="KW-0969">Cilium</keyword>
<dbReference type="EMBL" id="AP009389">
    <property type="protein sequence ID" value="BAF60274.1"/>
    <property type="molecule type" value="Genomic_DNA"/>
</dbReference>
<keyword evidence="1" id="KW-0966">Cell projection</keyword>
<dbReference type="InterPro" id="IPR005186">
    <property type="entry name" value="FlaG"/>
</dbReference>
<dbReference type="KEGG" id="pth:PTH_2093"/>
<keyword evidence="2" id="KW-1185">Reference proteome</keyword>
<dbReference type="Proteomes" id="UP000006556">
    <property type="component" value="Chromosome"/>
</dbReference>
<sequence length="122" mass="14131">MKIQCVDGFKVPLRQEVKGKAATEKTVLNLSEVRDPADQAEEERIKELDRQKLEEAVEKTNKTMEMYNTELRFSIHEESGEVMVRVINTKDNSVIREIPPERILNFVAYVKKMLGIIIDKLI</sequence>
<accession>A5D0G1</accession>
<keyword evidence="1" id="KW-0282">Flagellum</keyword>
<protein>
    <submittedName>
        <fullName evidence="1">Uncharacterized flagellar protein FlaG</fullName>
    </submittedName>
</protein>
<dbReference type="Gene3D" id="3.30.160.170">
    <property type="entry name" value="FlaG-like"/>
    <property type="match status" value="1"/>
</dbReference>
<evidence type="ECO:0000313" key="2">
    <source>
        <dbReference type="Proteomes" id="UP000006556"/>
    </source>
</evidence>